<dbReference type="Pfam" id="PF02114">
    <property type="entry name" value="Phosducin"/>
    <property type="match status" value="1"/>
</dbReference>
<keyword evidence="4" id="KW-1185">Reference proteome</keyword>
<name>A0A7N4PG10_SARHA</name>
<evidence type="ECO:0000313" key="3">
    <source>
        <dbReference type="Ensembl" id="ENSSHAP00000036483.1"/>
    </source>
</evidence>
<dbReference type="PANTHER" id="PTHR45809:SF1">
    <property type="entry name" value="PHOSDUCIN-LIKE PROTEIN 2"/>
    <property type="match status" value="1"/>
</dbReference>
<dbReference type="GO" id="GO:0005737">
    <property type="term" value="C:cytoplasm"/>
    <property type="evidence" value="ECO:0007669"/>
    <property type="project" value="TreeGrafter"/>
</dbReference>
<dbReference type="GO" id="GO:0006457">
    <property type="term" value="P:protein folding"/>
    <property type="evidence" value="ECO:0007669"/>
    <property type="project" value="TreeGrafter"/>
</dbReference>
<dbReference type="FunCoup" id="A0A7N4PG10">
    <property type="interactions" value="148"/>
</dbReference>
<evidence type="ECO:0000259" key="2">
    <source>
        <dbReference type="Pfam" id="PF02114"/>
    </source>
</evidence>
<feature type="domain" description="Phosducin" evidence="2">
    <location>
        <begin position="38"/>
        <end position="201"/>
    </location>
</feature>
<dbReference type="GeneTree" id="ENSGT00940000160654"/>
<organism evidence="3 4">
    <name type="scientific">Sarcophilus harrisii</name>
    <name type="common">Tasmanian devil</name>
    <name type="synonym">Sarcophilus laniarius</name>
    <dbReference type="NCBI Taxonomy" id="9305"/>
    <lineage>
        <taxon>Eukaryota</taxon>
        <taxon>Metazoa</taxon>
        <taxon>Chordata</taxon>
        <taxon>Craniata</taxon>
        <taxon>Vertebrata</taxon>
        <taxon>Euteleostomi</taxon>
        <taxon>Mammalia</taxon>
        <taxon>Metatheria</taxon>
        <taxon>Dasyuromorphia</taxon>
        <taxon>Dasyuridae</taxon>
        <taxon>Sarcophilus</taxon>
    </lineage>
</organism>
<dbReference type="RefSeq" id="XP_003773295.1">
    <property type="nucleotide sequence ID" value="XM_003773247.3"/>
</dbReference>
<accession>A0A7N4PG10</accession>
<comment type="similarity">
    <text evidence="1">Belongs to the phosducin family.</text>
</comment>
<dbReference type="Gene3D" id="3.40.30.10">
    <property type="entry name" value="Glutaredoxin"/>
    <property type="match status" value="1"/>
</dbReference>
<dbReference type="SUPFAM" id="SSF52833">
    <property type="entry name" value="Thioredoxin-like"/>
    <property type="match status" value="1"/>
</dbReference>
<dbReference type="CDD" id="cd02988">
    <property type="entry name" value="Phd_like_VIAF"/>
    <property type="match status" value="1"/>
</dbReference>
<reference evidence="3 4" key="1">
    <citation type="journal article" date="2011" name="Proc. Natl. Acad. Sci. U.S.A.">
        <title>Genetic diversity and population structure of the endangered marsupial Sarcophilus harrisii (Tasmanian devil).</title>
        <authorList>
            <person name="Miller W."/>
            <person name="Hayes V.M."/>
            <person name="Ratan A."/>
            <person name="Petersen D.C."/>
            <person name="Wittekindt N.E."/>
            <person name="Miller J."/>
            <person name="Walenz B."/>
            <person name="Knight J."/>
            <person name="Qi J."/>
            <person name="Zhao F."/>
            <person name="Wang Q."/>
            <person name="Bedoya-Reina O.C."/>
            <person name="Katiyar N."/>
            <person name="Tomsho L.P."/>
            <person name="Kasson L.M."/>
            <person name="Hardie R.A."/>
            <person name="Woodbridge P."/>
            <person name="Tindall E.A."/>
            <person name="Bertelsen M.F."/>
            <person name="Dixon D."/>
            <person name="Pyecroft S."/>
            <person name="Helgen K.M."/>
            <person name="Lesk A.M."/>
            <person name="Pringle T.H."/>
            <person name="Patterson N."/>
            <person name="Zhang Y."/>
            <person name="Kreiss A."/>
            <person name="Woods G.M."/>
            <person name="Jones M.E."/>
            <person name="Schuster S.C."/>
        </authorList>
    </citation>
    <scope>NUCLEOTIDE SEQUENCE [LARGE SCALE GENOMIC DNA]</scope>
</reference>
<dbReference type="GeneID" id="100924854"/>
<dbReference type="Proteomes" id="UP000007648">
    <property type="component" value="Unassembled WGS sequence"/>
</dbReference>
<sequence>MQDPNEDTEWNDILRDFGILPPKEVKKDMADDLVLHLQKETSAKPYESMTLNQLKEAEDDFDDEDMRAMESYRQKRLQEWKALQKTQKFGELREISGDQYVKEVTNAEKDVWVIIHLYRTSNRMCLMLNQHLSVLARKFPEVKFLKALVNSCIQHYHDRCLPTLFVYKNGQIQRKFIGIFECGGVNLKLEELEWKLAEVGAIQTDLEENPKKQIVDMMISSIRNTSIYDNSSGSDSDETKCP</sequence>
<dbReference type="CTD" id="132954"/>
<dbReference type="OrthoDB" id="45518at2759"/>
<dbReference type="InterPro" id="IPR051498">
    <property type="entry name" value="Phosducin-like_chap/apop_reg"/>
</dbReference>
<reference evidence="3" key="3">
    <citation type="submission" date="2025-09" db="UniProtKB">
        <authorList>
            <consortium name="Ensembl"/>
        </authorList>
    </citation>
    <scope>IDENTIFICATION</scope>
</reference>
<reference evidence="3" key="2">
    <citation type="submission" date="2025-08" db="UniProtKB">
        <authorList>
            <consortium name="Ensembl"/>
        </authorList>
    </citation>
    <scope>IDENTIFICATION</scope>
</reference>
<proteinExistence type="inferred from homology"/>
<gene>
    <name evidence="3" type="primary">PDCL2</name>
</gene>
<dbReference type="KEGG" id="shr:100924854"/>
<dbReference type="InParanoid" id="A0A7N4PG10"/>
<dbReference type="PANTHER" id="PTHR45809">
    <property type="entry name" value="VIRAL IAP-ASSOCIATED FACTOR HOMOLOG"/>
    <property type="match status" value="1"/>
</dbReference>
<dbReference type="Ensembl" id="ENSSHAT00000024667.1">
    <property type="protein sequence ID" value="ENSSHAP00000036483.1"/>
    <property type="gene ID" value="ENSSHAG00000028318.1"/>
</dbReference>
<dbReference type="InterPro" id="IPR024253">
    <property type="entry name" value="Phosducin_thioredoxin-like_dom"/>
</dbReference>
<evidence type="ECO:0000313" key="4">
    <source>
        <dbReference type="Proteomes" id="UP000007648"/>
    </source>
</evidence>
<dbReference type="InterPro" id="IPR036249">
    <property type="entry name" value="Thioredoxin-like_sf"/>
</dbReference>
<protein>
    <submittedName>
        <fullName evidence="3">Phosducin like 2</fullName>
    </submittedName>
</protein>
<evidence type="ECO:0000256" key="1">
    <source>
        <dbReference type="ARBA" id="ARBA00009686"/>
    </source>
</evidence>
<dbReference type="AlphaFoldDB" id="A0A7N4PG10"/>